<feature type="non-terminal residue" evidence="2">
    <location>
        <position position="1"/>
    </location>
</feature>
<accession>A0A4Y2TQ75</accession>
<organism evidence="2 3">
    <name type="scientific">Araneus ventricosus</name>
    <name type="common">Orbweaver spider</name>
    <name type="synonym">Epeira ventricosa</name>
    <dbReference type="NCBI Taxonomy" id="182803"/>
    <lineage>
        <taxon>Eukaryota</taxon>
        <taxon>Metazoa</taxon>
        <taxon>Ecdysozoa</taxon>
        <taxon>Arthropoda</taxon>
        <taxon>Chelicerata</taxon>
        <taxon>Arachnida</taxon>
        <taxon>Araneae</taxon>
        <taxon>Araneomorphae</taxon>
        <taxon>Entelegynae</taxon>
        <taxon>Araneoidea</taxon>
        <taxon>Araneidae</taxon>
        <taxon>Araneus</taxon>
    </lineage>
</organism>
<keyword evidence="3" id="KW-1185">Reference proteome</keyword>
<reference evidence="2 3" key="1">
    <citation type="journal article" date="2019" name="Sci. Rep.">
        <title>Orb-weaving spider Araneus ventricosus genome elucidates the spidroin gene catalogue.</title>
        <authorList>
            <person name="Kono N."/>
            <person name="Nakamura H."/>
            <person name="Ohtoshi R."/>
            <person name="Moran D.A.P."/>
            <person name="Shinohara A."/>
            <person name="Yoshida Y."/>
            <person name="Fujiwara M."/>
            <person name="Mori M."/>
            <person name="Tomita M."/>
            <person name="Arakawa K."/>
        </authorList>
    </citation>
    <scope>NUCLEOTIDE SEQUENCE [LARGE SCALE GENOMIC DNA]</scope>
</reference>
<dbReference type="PROSITE" id="PS50213">
    <property type="entry name" value="FAS1"/>
    <property type="match status" value="1"/>
</dbReference>
<feature type="domain" description="FAS1" evidence="1">
    <location>
        <begin position="1"/>
        <end position="91"/>
    </location>
</feature>
<dbReference type="OrthoDB" id="6414653at2759"/>
<dbReference type="SUPFAM" id="SSF82153">
    <property type="entry name" value="FAS1 domain"/>
    <property type="match status" value="1"/>
</dbReference>
<dbReference type="InterPro" id="IPR036378">
    <property type="entry name" value="FAS1_dom_sf"/>
</dbReference>
<evidence type="ECO:0000313" key="3">
    <source>
        <dbReference type="Proteomes" id="UP000499080"/>
    </source>
</evidence>
<dbReference type="InterPro" id="IPR000782">
    <property type="entry name" value="FAS1_domain"/>
</dbReference>
<protein>
    <submittedName>
        <fullName evidence="2">Fasciclin-1</fullName>
    </submittedName>
</protein>
<gene>
    <name evidence="2" type="primary">Fas1_1</name>
    <name evidence="2" type="ORF">AVEN_171991_1</name>
</gene>
<evidence type="ECO:0000313" key="2">
    <source>
        <dbReference type="EMBL" id="GBO02793.1"/>
    </source>
</evidence>
<dbReference type="EMBL" id="BGPR01030347">
    <property type="protein sequence ID" value="GBO02793.1"/>
    <property type="molecule type" value="Genomic_DNA"/>
</dbReference>
<proteinExistence type="predicted"/>
<evidence type="ECO:0000259" key="1">
    <source>
        <dbReference type="PROSITE" id="PS50213"/>
    </source>
</evidence>
<comment type="caution">
    <text evidence="2">The sequence shown here is derived from an EMBL/GenBank/DDBJ whole genome shotgun (WGS) entry which is preliminary data.</text>
</comment>
<name>A0A4Y2TQ75_ARAVE</name>
<dbReference type="AlphaFoldDB" id="A0A4Y2TQ75"/>
<dbReference type="Proteomes" id="UP000499080">
    <property type="component" value="Unassembled WGS sequence"/>
</dbReference>
<sequence length="197" mass="21710">VIRGHVIPRTILFTRLVSFEGYPSEAYGDDIKVELTIINESNAKGNSYSLHAQSNTIHSDYRHKKGVVMAKILKPNIPVKNGVVHLIESPLMIIDITVWQFLQNERDGRLSHSELSPSGIEVCCWSTLEMTLEICLQCEKVSELLGHRAALSSAVGQLEMTGDSSAVRASELLDTGAVLSSAVGRLEHFVRSAQKKK</sequence>
<dbReference type="Gene3D" id="2.30.180.10">
    <property type="entry name" value="FAS1 domain"/>
    <property type="match status" value="1"/>
</dbReference>